<evidence type="ECO:0000313" key="3">
    <source>
        <dbReference type="Proteomes" id="UP001206878"/>
    </source>
</evidence>
<protein>
    <submittedName>
        <fullName evidence="2">DUF4153 domain-containing protein</fullName>
    </submittedName>
</protein>
<keyword evidence="1" id="KW-0472">Membrane</keyword>
<organism evidence="2 3">
    <name type="scientific">Escherichia marmotae</name>
    <dbReference type="NCBI Taxonomy" id="1499973"/>
    <lineage>
        <taxon>Bacteria</taxon>
        <taxon>Pseudomonadati</taxon>
        <taxon>Pseudomonadota</taxon>
        <taxon>Gammaproteobacteria</taxon>
        <taxon>Enterobacterales</taxon>
        <taxon>Enterobacteriaceae</taxon>
        <taxon>Escherichia</taxon>
    </lineage>
</organism>
<feature type="transmembrane region" description="Helical" evidence="1">
    <location>
        <begin position="60"/>
        <end position="78"/>
    </location>
</feature>
<evidence type="ECO:0000256" key="1">
    <source>
        <dbReference type="SAM" id="Phobius"/>
    </source>
</evidence>
<accession>A0AAW5MYK7</accession>
<keyword evidence="1" id="KW-0812">Transmembrane</keyword>
<sequence length="79" mass="8446">MMLPLAIVAAISIGKRIGQYGFTPDRLWATVIVAVAVAAAALYLIALIRGRFAWAAYVRRYNVALAAGICLLALFLALP</sequence>
<reference evidence="2" key="1">
    <citation type="submission" date="2022-07" db="EMBL/GenBank/DDBJ databases">
        <title>Diversity of ethanolamine utilization by human commensal Escherichia coli.</title>
        <authorList>
            <person name="Jubelin G."/>
        </authorList>
    </citation>
    <scope>NUCLEOTIDE SEQUENCE</scope>
    <source>
        <strain evidence="2">S1</strain>
    </source>
</reference>
<name>A0AAW5MYK7_9ESCH</name>
<feature type="transmembrane region" description="Helical" evidence="1">
    <location>
        <begin position="28"/>
        <end position="48"/>
    </location>
</feature>
<feature type="non-terminal residue" evidence="2">
    <location>
        <position position="79"/>
    </location>
</feature>
<dbReference type="AlphaFoldDB" id="A0AAW5MYK7"/>
<gene>
    <name evidence="2" type="ORF">NVV43_27095</name>
</gene>
<dbReference type="EMBL" id="JANPXH010000881">
    <property type="protein sequence ID" value="MCR6679146.1"/>
    <property type="molecule type" value="Genomic_DNA"/>
</dbReference>
<keyword evidence="1" id="KW-1133">Transmembrane helix</keyword>
<proteinExistence type="predicted"/>
<comment type="caution">
    <text evidence="2">The sequence shown here is derived from an EMBL/GenBank/DDBJ whole genome shotgun (WGS) entry which is preliminary data.</text>
</comment>
<dbReference type="Proteomes" id="UP001206878">
    <property type="component" value="Unassembled WGS sequence"/>
</dbReference>
<evidence type="ECO:0000313" key="2">
    <source>
        <dbReference type="EMBL" id="MCR6679146.1"/>
    </source>
</evidence>